<dbReference type="Pfam" id="PF03853">
    <property type="entry name" value="YjeF_N"/>
    <property type="match status" value="1"/>
</dbReference>
<evidence type="ECO:0000256" key="16">
    <source>
        <dbReference type="ARBA" id="ARBA00049209"/>
    </source>
</evidence>
<proteinExistence type="inferred from homology"/>
<keyword evidence="5 18" id="KW-0479">Metal-binding</keyword>
<comment type="similarity">
    <text evidence="4 19">In the C-terminal section; belongs to the NnrD/CARKD family.</text>
</comment>
<evidence type="ECO:0000313" key="23">
    <source>
        <dbReference type="Proteomes" id="UP000051927"/>
    </source>
</evidence>
<dbReference type="PANTHER" id="PTHR12592">
    <property type="entry name" value="ATP-DEPENDENT (S)-NAD(P)H-HYDRATE DEHYDRATASE FAMILY MEMBER"/>
    <property type="match status" value="1"/>
</dbReference>
<dbReference type="EC" id="4.2.1.136" evidence="19"/>
<comment type="similarity">
    <text evidence="18">Belongs to the NnrE/AIBP family.</text>
</comment>
<comment type="subunit">
    <text evidence="17">Homotetramer.</text>
</comment>
<evidence type="ECO:0000256" key="3">
    <source>
        <dbReference type="ARBA" id="ARBA00006001"/>
    </source>
</evidence>
<dbReference type="InterPro" id="IPR036652">
    <property type="entry name" value="YjeF_N_dom_sf"/>
</dbReference>
<dbReference type="Gene3D" id="3.40.1190.20">
    <property type="match status" value="1"/>
</dbReference>
<feature type="binding site" evidence="18">
    <location>
        <position position="127"/>
    </location>
    <ligand>
        <name>K(+)</name>
        <dbReference type="ChEBI" id="CHEBI:29103"/>
    </ligand>
</feature>
<evidence type="ECO:0000313" key="22">
    <source>
        <dbReference type="EMBL" id="KRO02451.1"/>
    </source>
</evidence>
<dbReference type="InterPro" id="IPR000631">
    <property type="entry name" value="CARKD"/>
</dbReference>
<evidence type="ECO:0000256" key="14">
    <source>
        <dbReference type="ARBA" id="ARBA00025153"/>
    </source>
</evidence>
<dbReference type="GO" id="GO:0016301">
    <property type="term" value="F:kinase activity"/>
    <property type="evidence" value="ECO:0007669"/>
    <property type="project" value="UniProtKB-KW"/>
</dbReference>
<feature type="binding site" evidence="18">
    <location>
        <position position="160"/>
    </location>
    <ligand>
        <name>(6S)-NADPHX</name>
        <dbReference type="ChEBI" id="CHEBI:64076"/>
    </ligand>
</feature>
<evidence type="ECO:0000256" key="15">
    <source>
        <dbReference type="ARBA" id="ARBA00048238"/>
    </source>
</evidence>
<comment type="catalytic activity">
    <reaction evidence="16 17 19">
        <text>(6S)-NADPHX + ADP = AMP + phosphate + NADPH + H(+)</text>
        <dbReference type="Rhea" id="RHEA:32235"/>
        <dbReference type="ChEBI" id="CHEBI:15378"/>
        <dbReference type="ChEBI" id="CHEBI:43474"/>
        <dbReference type="ChEBI" id="CHEBI:57783"/>
        <dbReference type="ChEBI" id="CHEBI:64076"/>
        <dbReference type="ChEBI" id="CHEBI:456215"/>
        <dbReference type="ChEBI" id="CHEBI:456216"/>
        <dbReference type="EC" id="4.2.1.136"/>
    </reaction>
</comment>
<evidence type="ECO:0000256" key="4">
    <source>
        <dbReference type="ARBA" id="ARBA00009524"/>
    </source>
</evidence>
<keyword evidence="10 17" id="KW-0520">NAD</keyword>
<dbReference type="PROSITE" id="PS01050">
    <property type="entry name" value="YJEF_C_2"/>
    <property type="match status" value="1"/>
</dbReference>
<dbReference type="HAMAP" id="MF_01966">
    <property type="entry name" value="NADHX_epimerase"/>
    <property type="match status" value="1"/>
</dbReference>
<evidence type="ECO:0000256" key="1">
    <source>
        <dbReference type="ARBA" id="ARBA00000013"/>
    </source>
</evidence>
<evidence type="ECO:0000256" key="12">
    <source>
        <dbReference type="ARBA" id="ARBA00023239"/>
    </source>
</evidence>
<evidence type="ECO:0000256" key="5">
    <source>
        <dbReference type="ARBA" id="ARBA00022723"/>
    </source>
</evidence>
<comment type="caution">
    <text evidence="22">The sequence shown here is derived from an EMBL/GenBank/DDBJ whole genome shotgun (WGS) entry which is preliminary data.</text>
</comment>
<evidence type="ECO:0000256" key="7">
    <source>
        <dbReference type="ARBA" id="ARBA00022840"/>
    </source>
</evidence>
<keyword evidence="11 18" id="KW-0413">Isomerase</keyword>
<dbReference type="CDD" id="cd01171">
    <property type="entry name" value="YXKO-related"/>
    <property type="match status" value="1"/>
</dbReference>
<comment type="catalytic activity">
    <reaction evidence="1 18 19">
        <text>(6R)-NADHX = (6S)-NADHX</text>
        <dbReference type="Rhea" id="RHEA:32215"/>
        <dbReference type="ChEBI" id="CHEBI:64074"/>
        <dbReference type="ChEBI" id="CHEBI:64075"/>
        <dbReference type="EC" id="5.1.99.6"/>
    </reaction>
</comment>
<dbReference type="Pfam" id="PF01256">
    <property type="entry name" value="Carb_kinase"/>
    <property type="match status" value="1"/>
</dbReference>
<dbReference type="Proteomes" id="UP000051927">
    <property type="component" value="Unassembled WGS sequence"/>
</dbReference>
<dbReference type="NCBIfam" id="TIGR00196">
    <property type="entry name" value="yjeF_cterm"/>
    <property type="match status" value="1"/>
</dbReference>
<comment type="caution">
    <text evidence="18">Lacks conserved residue(s) required for the propagation of feature annotation.</text>
</comment>
<feature type="binding site" evidence="17">
    <location>
        <position position="391"/>
    </location>
    <ligand>
        <name>(6S)-NADPHX</name>
        <dbReference type="ChEBI" id="CHEBI:64076"/>
    </ligand>
</feature>
<evidence type="ECO:0000256" key="9">
    <source>
        <dbReference type="ARBA" id="ARBA00022958"/>
    </source>
</evidence>
<dbReference type="SUPFAM" id="SSF64153">
    <property type="entry name" value="YjeF N-terminal domain-like"/>
    <property type="match status" value="1"/>
</dbReference>
<feature type="domain" description="YjeF N-terminal" evidence="21">
    <location>
        <begin position="10"/>
        <end position="217"/>
    </location>
</feature>
<dbReference type="InterPro" id="IPR017953">
    <property type="entry name" value="Carbohydrate_kinase_pred_CS"/>
</dbReference>
<comment type="cofactor">
    <cofactor evidence="18 19">
        <name>K(+)</name>
        <dbReference type="ChEBI" id="CHEBI:29103"/>
    </cofactor>
    <text evidence="18 19">Binds 1 potassium ion per subunit.</text>
</comment>
<dbReference type="InterPro" id="IPR030677">
    <property type="entry name" value="Nnr"/>
</dbReference>
<keyword evidence="12 17" id="KW-0456">Lyase</keyword>
<gene>
    <name evidence="17" type="primary">nnrD</name>
    <name evidence="18" type="synonym">nnrE</name>
    <name evidence="22" type="ORF">IV60_GL000889</name>
</gene>
<dbReference type="PIRSF" id="PIRSF017184">
    <property type="entry name" value="Nnr"/>
    <property type="match status" value="1"/>
</dbReference>
<evidence type="ECO:0000256" key="10">
    <source>
        <dbReference type="ARBA" id="ARBA00023027"/>
    </source>
</evidence>
<reference evidence="22 23" key="1">
    <citation type="journal article" date="2015" name="Genome Announc.">
        <title>Expanding the biotechnology potential of lactobacilli through comparative genomics of 213 strains and associated genera.</title>
        <authorList>
            <person name="Sun Z."/>
            <person name="Harris H.M."/>
            <person name="McCann A."/>
            <person name="Guo C."/>
            <person name="Argimon S."/>
            <person name="Zhang W."/>
            <person name="Yang X."/>
            <person name="Jeffery I.B."/>
            <person name="Cooney J.C."/>
            <person name="Kagawa T.F."/>
            <person name="Liu W."/>
            <person name="Song Y."/>
            <person name="Salvetti E."/>
            <person name="Wrobel A."/>
            <person name="Rasinkangas P."/>
            <person name="Parkhill J."/>
            <person name="Rea M.C."/>
            <person name="O'Sullivan O."/>
            <person name="Ritari J."/>
            <person name="Douillard F.P."/>
            <person name="Paul Ross R."/>
            <person name="Yang R."/>
            <person name="Briner A.E."/>
            <person name="Felis G.E."/>
            <person name="de Vos W.M."/>
            <person name="Barrangou R."/>
            <person name="Klaenhammer T.R."/>
            <person name="Caufield P.W."/>
            <person name="Cui Y."/>
            <person name="Zhang H."/>
            <person name="O'Toole P.W."/>
        </authorList>
    </citation>
    <scope>NUCLEOTIDE SEQUENCE [LARGE SCALE GENOMIC DNA]</scope>
    <source>
        <strain evidence="22 23">DSM 7090</strain>
    </source>
</reference>
<keyword evidence="22" id="KW-0808">Transferase</keyword>
<dbReference type="NCBIfam" id="TIGR00197">
    <property type="entry name" value="yjeF_nterm"/>
    <property type="match status" value="1"/>
</dbReference>
<sequence length="538" mass="55471">MQPVLNVEDIKRVEVSLTRVGVSVSELMHRAGYAAAQEVLNLGGSIDNVVILAGMGNNGGDGWVAAEALRSRNVNVKVITPIEPDQISGDLARQMAQRAVRSGVSVLVGPPKTELADLLSTTDAVLDCMLGTGFHGKVRAPFDIWIETLNESGARVLAVDVPSGLDSQTGHAEGACVIADMTVTMIALKPGLLADAGRDVCGSIVVAPLAEQTERLVVDADPVAWRTDLEDYLTNIPAQLNDVDKFSRGSVLVVGGSSRFPGAVVMAARSAARAGAGYVTLAVPEAIVPIVQIQCPEIPVVGLPCDAEGVLTEDAVSSVAELAGMRTVTLVGPGMRVSGGTVAVMSSLIDSGLPLVVDADALNCIARLTNNNLPDFPEVTRRSAPLILTPHRRELGRLVGMLDTPPASLVEQLDASRKIIWADGGSELVIVAKSTATACVGVQKAVLPKPGPATLATAGSGDVLSGIIAGRLALAGGASDDLPVFCALACEVHAYAGQLAAEKFGTRGVLASDISDAIGLAADTIEEQIAFPVDTMAE</sequence>
<dbReference type="EC" id="5.1.99.6" evidence="19"/>
<protein>
    <recommendedName>
        <fullName evidence="19">Bifunctional NAD(P)H-hydrate repair enzyme</fullName>
    </recommendedName>
    <alternativeName>
        <fullName evidence="19">Nicotinamide nucleotide repair protein</fullName>
    </alternativeName>
    <domain>
        <recommendedName>
            <fullName evidence="19">ADP-dependent (S)-NAD(P)H-hydrate dehydratase</fullName>
            <ecNumber evidence="19">4.2.1.136</ecNumber>
        </recommendedName>
        <alternativeName>
            <fullName evidence="19">ADP-dependent NAD(P)HX dehydratase</fullName>
        </alternativeName>
    </domain>
    <domain>
        <recommendedName>
            <fullName evidence="19">NAD(P)H-hydrate epimerase</fullName>
            <ecNumber evidence="19">5.1.99.6</ecNumber>
        </recommendedName>
    </domain>
</protein>
<feature type="binding site" evidence="18">
    <location>
        <begin position="57"/>
        <end position="61"/>
    </location>
    <ligand>
        <name>(6S)-NADPHX</name>
        <dbReference type="ChEBI" id="CHEBI:64076"/>
    </ligand>
</feature>
<comment type="function">
    <text evidence="14 19">Bifunctional enzyme that catalyzes the epimerization of the S- and R-forms of NAD(P)HX and the dehydration of the S-form of NAD(P)HX at the expense of ADP, which is converted to AMP. This allows the repair of both epimers of NAD(P)HX, a damaged form of NAD(P)H that is a result of enzymatic or heat-dependent hydration.</text>
</comment>
<comment type="similarity">
    <text evidence="3 19">In the N-terminal section; belongs to the NnrE/AIBP family.</text>
</comment>
<comment type="catalytic activity">
    <reaction evidence="15 17 19">
        <text>(6S)-NADHX + ADP = AMP + phosphate + NADH + H(+)</text>
        <dbReference type="Rhea" id="RHEA:32223"/>
        <dbReference type="ChEBI" id="CHEBI:15378"/>
        <dbReference type="ChEBI" id="CHEBI:43474"/>
        <dbReference type="ChEBI" id="CHEBI:57945"/>
        <dbReference type="ChEBI" id="CHEBI:64074"/>
        <dbReference type="ChEBI" id="CHEBI:456215"/>
        <dbReference type="ChEBI" id="CHEBI:456216"/>
        <dbReference type="EC" id="4.2.1.136"/>
    </reaction>
</comment>
<evidence type="ECO:0000256" key="18">
    <source>
        <dbReference type="HAMAP-Rule" id="MF_01966"/>
    </source>
</evidence>
<dbReference type="HAMAP" id="MF_01965">
    <property type="entry name" value="NADHX_dehydratase"/>
    <property type="match status" value="1"/>
</dbReference>
<keyword evidence="23" id="KW-1185">Reference proteome</keyword>
<evidence type="ECO:0000256" key="6">
    <source>
        <dbReference type="ARBA" id="ARBA00022741"/>
    </source>
</evidence>
<feature type="binding site" evidence="17">
    <location>
        <position position="462"/>
    </location>
    <ligand>
        <name>(6S)-NADPHX</name>
        <dbReference type="ChEBI" id="CHEBI:64076"/>
    </ligand>
</feature>
<evidence type="ECO:0000256" key="2">
    <source>
        <dbReference type="ARBA" id="ARBA00000909"/>
    </source>
</evidence>
<comment type="similarity">
    <text evidence="17">Belongs to the NnrD/CARKD family.</text>
</comment>
<evidence type="ECO:0000256" key="17">
    <source>
        <dbReference type="HAMAP-Rule" id="MF_01965"/>
    </source>
</evidence>
<feature type="binding site" evidence="17">
    <location>
        <position position="334"/>
    </location>
    <ligand>
        <name>(6S)-NADPHX</name>
        <dbReference type="ChEBI" id="CHEBI:64076"/>
    </ligand>
</feature>
<keyword evidence="8 17" id="KW-0521">NADP</keyword>
<dbReference type="RefSeq" id="WP_003149660.1">
    <property type="nucleotide sequence ID" value="NZ_JQCP01000002.1"/>
</dbReference>
<feature type="binding site" evidence="18">
    <location>
        <begin position="131"/>
        <end position="137"/>
    </location>
    <ligand>
        <name>(6S)-NADPHX</name>
        <dbReference type="ChEBI" id="CHEBI:64076"/>
    </ligand>
</feature>
<evidence type="ECO:0000256" key="11">
    <source>
        <dbReference type="ARBA" id="ARBA00023235"/>
    </source>
</evidence>
<dbReference type="InterPro" id="IPR004443">
    <property type="entry name" value="YjeF_N_dom"/>
</dbReference>
<dbReference type="PANTHER" id="PTHR12592:SF0">
    <property type="entry name" value="ATP-DEPENDENT (S)-NAD(P)H-HYDRATE DEHYDRATASE"/>
    <property type="match status" value="1"/>
</dbReference>
<feature type="domain" description="YjeF C-terminal" evidence="20">
    <location>
        <begin position="228"/>
        <end position="525"/>
    </location>
</feature>
<evidence type="ECO:0000259" key="21">
    <source>
        <dbReference type="PROSITE" id="PS51385"/>
    </source>
</evidence>
<dbReference type="SUPFAM" id="SSF53613">
    <property type="entry name" value="Ribokinase-like"/>
    <property type="match status" value="1"/>
</dbReference>
<evidence type="ECO:0000256" key="19">
    <source>
        <dbReference type="PIRNR" id="PIRNR017184"/>
    </source>
</evidence>
<keyword evidence="9 18" id="KW-0630">Potassium</keyword>
<feature type="binding site" evidence="17">
    <location>
        <begin position="433"/>
        <end position="437"/>
    </location>
    <ligand>
        <name>AMP</name>
        <dbReference type="ChEBI" id="CHEBI:456215"/>
    </ligand>
</feature>
<keyword evidence="6 17" id="KW-0547">Nucleotide-binding</keyword>
<feature type="binding site" evidence="17">
    <location>
        <position position="263"/>
    </location>
    <ligand>
        <name>(6S)-NADPHX</name>
        <dbReference type="ChEBI" id="CHEBI:64076"/>
    </ligand>
</feature>
<organism evidence="22 23">
    <name type="scientific">Lancefieldella rimae</name>
    <dbReference type="NCBI Taxonomy" id="1383"/>
    <lineage>
        <taxon>Bacteria</taxon>
        <taxon>Bacillati</taxon>
        <taxon>Actinomycetota</taxon>
        <taxon>Coriobacteriia</taxon>
        <taxon>Coriobacteriales</taxon>
        <taxon>Atopobiaceae</taxon>
        <taxon>Lancefieldella</taxon>
    </lineage>
</organism>
<feature type="binding site" evidence="18">
    <location>
        <position position="58"/>
    </location>
    <ligand>
        <name>K(+)</name>
        <dbReference type="ChEBI" id="CHEBI:29103"/>
    </ligand>
</feature>
<accession>A0ABR5Q164</accession>
<comment type="function">
    <text evidence="17">Catalyzes the dehydration of the S-form of NAD(P)HX at the expense of ADP, which is converted to AMP. Together with NAD(P)HX epimerase, which catalyzes the epimerization of the S- and R-forms, the enzyme allows the repair of both epimers of NAD(P)HX, a damaged form of NAD(P)H that is a result of enzymatic or heat-dependent hydration.</text>
</comment>
<keyword evidence="22" id="KW-0418">Kinase</keyword>
<dbReference type="GeneID" id="84904677"/>
<comment type="catalytic activity">
    <reaction evidence="2 18 19">
        <text>(6R)-NADPHX = (6S)-NADPHX</text>
        <dbReference type="Rhea" id="RHEA:32227"/>
        <dbReference type="ChEBI" id="CHEBI:64076"/>
        <dbReference type="ChEBI" id="CHEBI:64077"/>
        <dbReference type="EC" id="5.1.99.6"/>
    </reaction>
</comment>
<evidence type="ECO:0000256" key="13">
    <source>
        <dbReference type="ARBA" id="ARBA00023268"/>
    </source>
</evidence>
<keyword evidence="7 17" id="KW-0067">ATP-binding</keyword>
<dbReference type="EMBL" id="JQCP01000002">
    <property type="protein sequence ID" value="KRO02451.1"/>
    <property type="molecule type" value="Genomic_DNA"/>
</dbReference>
<keyword evidence="13" id="KW-0511">Multifunctional enzyme</keyword>
<dbReference type="Gene3D" id="3.40.50.10260">
    <property type="entry name" value="YjeF N-terminal domain"/>
    <property type="match status" value="1"/>
</dbReference>
<comment type="function">
    <text evidence="18">Catalyzes the epimerization of the S- and R-forms of NAD(P)HX, a damaged form of NAD(P)H that is a result of enzymatic or heat-dependent hydration. This is a prerequisite for the S-specific NAD(P)H-hydrate dehydratase to allow the repair of both epimers of NAD(P)HX.</text>
</comment>
<dbReference type="PROSITE" id="PS51385">
    <property type="entry name" value="YJEF_N"/>
    <property type="match status" value="1"/>
</dbReference>
<dbReference type="PROSITE" id="PS51383">
    <property type="entry name" value="YJEF_C_3"/>
    <property type="match status" value="1"/>
</dbReference>
<feature type="binding site" evidence="18">
    <location>
        <position position="163"/>
    </location>
    <ligand>
        <name>K(+)</name>
        <dbReference type="ChEBI" id="CHEBI:29103"/>
    </ligand>
</feature>
<feature type="binding site" evidence="17">
    <location>
        <position position="461"/>
    </location>
    <ligand>
        <name>AMP</name>
        <dbReference type="ChEBI" id="CHEBI:456215"/>
    </ligand>
</feature>
<comment type="cofactor">
    <cofactor evidence="17">
        <name>Mg(2+)</name>
        <dbReference type="ChEBI" id="CHEBI:18420"/>
    </cofactor>
</comment>
<name>A0ABR5Q164_9ACTN</name>
<dbReference type="InterPro" id="IPR029056">
    <property type="entry name" value="Ribokinase-like"/>
</dbReference>
<evidence type="ECO:0000256" key="8">
    <source>
        <dbReference type="ARBA" id="ARBA00022857"/>
    </source>
</evidence>
<evidence type="ECO:0000259" key="20">
    <source>
        <dbReference type="PROSITE" id="PS51383"/>
    </source>
</evidence>